<feature type="domain" description="Calcineurin-like phosphoesterase" evidence="5">
    <location>
        <begin position="1"/>
        <end position="195"/>
    </location>
</feature>
<keyword evidence="2" id="KW-0378">Hydrolase</keyword>
<dbReference type="Proteomes" id="UP001597353">
    <property type="component" value="Unassembled WGS sequence"/>
</dbReference>
<dbReference type="PANTHER" id="PTHR42988:SF2">
    <property type="entry name" value="CYCLIC NUCLEOTIDE PHOSPHODIESTERASE CBUA0032-RELATED"/>
    <property type="match status" value="1"/>
</dbReference>
<dbReference type="CDD" id="cd07402">
    <property type="entry name" value="MPP_GpdQ"/>
    <property type="match status" value="1"/>
</dbReference>
<proteinExistence type="inferred from homology"/>
<dbReference type="Pfam" id="PF00149">
    <property type="entry name" value="Metallophos"/>
    <property type="match status" value="1"/>
</dbReference>
<evidence type="ECO:0000256" key="3">
    <source>
        <dbReference type="ARBA" id="ARBA00023004"/>
    </source>
</evidence>
<dbReference type="Gene3D" id="3.60.21.10">
    <property type="match status" value="1"/>
</dbReference>
<dbReference type="RefSeq" id="WP_390258711.1">
    <property type="nucleotide sequence ID" value="NZ_JBHUGH010000001.1"/>
</dbReference>
<sequence length="256" mass="27431">MKLIQITDLHLVPAGGRILGIDPAARLRDCIDDINAHHADADLVVLTGDLANNGEPGAYDILDAELARLRVPFRLTLGNHDDRAEVLARHPGAADGAGFAQSVWDGPGGRVILADTLQTGAVEGHLCAARLSVLDGWMASAPGPVWLFLHHPPMALGMPALDRVRLDAPSRAALLSLAQRHGRIAHIAAGHVHRPSAGQWYGIPVTTLRSTCHQTAFQFEDRFASVPEPPAYAVFVIGDEGAAVHFHDFPTRDLRA</sequence>
<organism evidence="6 7">
    <name type="scientific">Halodurantibacterium flavum</name>
    <dbReference type="NCBI Taxonomy" id="1382802"/>
    <lineage>
        <taxon>Bacteria</taxon>
        <taxon>Pseudomonadati</taxon>
        <taxon>Pseudomonadota</taxon>
        <taxon>Alphaproteobacteria</taxon>
        <taxon>Rhodobacterales</taxon>
        <taxon>Paracoccaceae</taxon>
        <taxon>Halodurantibacterium</taxon>
    </lineage>
</organism>
<dbReference type="InterPro" id="IPR004843">
    <property type="entry name" value="Calcineurin-like_PHP"/>
</dbReference>
<protein>
    <submittedName>
        <fullName evidence="6">Phosphodiesterase</fullName>
    </submittedName>
</protein>
<evidence type="ECO:0000256" key="4">
    <source>
        <dbReference type="ARBA" id="ARBA00025742"/>
    </source>
</evidence>
<comment type="caution">
    <text evidence="6">The sequence shown here is derived from an EMBL/GenBank/DDBJ whole genome shotgun (WGS) entry which is preliminary data.</text>
</comment>
<evidence type="ECO:0000259" key="5">
    <source>
        <dbReference type="Pfam" id="PF00149"/>
    </source>
</evidence>
<evidence type="ECO:0000313" key="6">
    <source>
        <dbReference type="EMBL" id="MFD1910787.1"/>
    </source>
</evidence>
<keyword evidence="3" id="KW-0408">Iron</keyword>
<keyword evidence="1" id="KW-0479">Metal-binding</keyword>
<dbReference type="InterPro" id="IPR029052">
    <property type="entry name" value="Metallo-depent_PP-like"/>
</dbReference>
<dbReference type="EMBL" id="JBHUGH010000001">
    <property type="protein sequence ID" value="MFD1910787.1"/>
    <property type="molecule type" value="Genomic_DNA"/>
</dbReference>
<dbReference type="InterPro" id="IPR050884">
    <property type="entry name" value="CNP_phosphodiesterase-III"/>
</dbReference>
<accession>A0ABW4RZM5</accession>
<name>A0ABW4RZM5_9RHOB</name>
<dbReference type="SUPFAM" id="SSF56300">
    <property type="entry name" value="Metallo-dependent phosphatases"/>
    <property type="match status" value="1"/>
</dbReference>
<gene>
    <name evidence="6" type="ORF">ACFSGJ_01000</name>
</gene>
<evidence type="ECO:0000256" key="1">
    <source>
        <dbReference type="ARBA" id="ARBA00022723"/>
    </source>
</evidence>
<evidence type="ECO:0000256" key="2">
    <source>
        <dbReference type="ARBA" id="ARBA00022801"/>
    </source>
</evidence>
<reference evidence="7" key="1">
    <citation type="journal article" date="2019" name="Int. J. Syst. Evol. Microbiol.">
        <title>The Global Catalogue of Microorganisms (GCM) 10K type strain sequencing project: providing services to taxonomists for standard genome sequencing and annotation.</title>
        <authorList>
            <consortium name="The Broad Institute Genomics Platform"/>
            <consortium name="The Broad Institute Genome Sequencing Center for Infectious Disease"/>
            <person name="Wu L."/>
            <person name="Ma J."/>
        </authorList>
    </citation>
    <scope>NUCLEOTIDE SEQUENCE [LARGE SCALE GENOMIC DNA]</scope>
    <source>
        <strain evidence="7">CGMCC 4.7242</strain>
    </source>
</reference>
<dbReference type="PANTHER" id="PTHR42988">
    <property type="entry name" value="PHOSPHOHYDROLASE"/>
    <property type="match status" value="1"/>
</dbReference>
<evidence type="ECO:0000313" key="7">
    <source>
        <dbReference type="Proteomes" id="UP001597353"/>
    </source>
</evidence>
<keyword evidence="7" id="KW-1185">Reference proteome</keyword>
<dbReference type="InterPro" id="IPR026575">
    <property type="entry name" value="GpdQ/CpdA-like"/>
</dbReference>
<comment type="similarity">
    <text evidence="4">Belongs to the cyclic nucleotide phosphodiesterase class-III family.</text>
</comment>